<protein>
    <submittedName>
        <fullName evidence="1">Uncharacterized protein</fullName>
    </submittedName>
</protein>
<sequence length="160" mass="18119">MSGPQYDWEPASTADAVKLAEHVIRGEIVPICAGASLHVIEMHAIMGERLYRAFGTMSGDADWTQAEVGTPQAHPLDGQDLQAMDYHTRVREEYRRDIASPGGRHLMICRRTDDLQDLLANIPMDLRMRHEMSNMITLLARMMLVQNSPRTLSDSKLKRF</sequence>
<reference evidence="1" key="1">
    <citation type="submission" date="2024-10" db="EMBL/GenBank/DDBJ databases">
        <title>Genetic diversity among independent isolates of the Dolichocephalovirinae subfamily.</title>
        <authorList>
            <person name="Ely B."/>
            <person name="Thomas Q."/>
            <person name="Mohammadi T."/>
        </authorList>
    </citation>
    <scope>NUCLEOTIDE SEQUENCE</scope>
</reference>
<accession>A0AB74UMP3</accession>
<organism evidence="1">
    <name type="scientific">Caulobacter phage BL57</name>
    <dbReference type="NCBI Taxonomy" id="3348355"/>
    <lineage>
        <taxon>Viruses</taxon>
    </lineage>
</organism>
<evidence type="ECO:0000313" key="1">
    <source>
        <dbReference type="EMBL" id="XHV10763.1"/>
    </source>
</evidence>
<proteinExistence type="predicted"/>
<gene>
    <name evidence="1" type="ORF">BL57_291</name>
</gene>
<dbReference type="EMBL" id="PQ287320">
    <property type="protein sequence ID" value="XHV10763.1"/>
    <property type="molecule type" value="Genomic_DNA"/>
</dbReference>
<name>A0AB74UMP3_9VIRU</name>